<organism evidence="2 3">
    <name type="scientific">Haloterrigena alkaliphila</name>
    <dbReference type="NCBI Taxonomy" id="2816475"/>
    <lineage>
        <taxon>Archaea</taxon>
        <taxon>Methanobacteriati</taxon>
        <taxon>Methanobacteriota</taxon>
        <taxon>Stenosarchaea group</taxon>
        <taxon>Halobacteria</taxon>
        <taxon>Halobacteriales</taxon>
        <taxon>Natrialbaceae</taxon>
        <taxon>Haloterrigena</taxon>
    </lineage>
</organism>
<feature type="compositionally biased region" description="Acidic residues" evidence="1">
    <location>
        <begin position="266"/>
        <end position="278"/>
    </location>
</feature>
<gene>
    <name evidence="2" type="ORF">J0X25_10335</name>
</gene>
<feature type="region of interest" description="Disordered" evidence="1">
    <location>
        <begin position="248"/>
        <end position="280"/>
    </location>
</feature>
<proteinExistence type="predicted"/>
<accession>A0A8A2VHX7</accession>
<dbReference type="KEGG" id="hakz:J0X25_10335"/>
<dbReference type="AlphaFoldDB" id="A0A8A2VHX7"/>
<dbReference type="PROSITE" id="PS51318">
    <property type="entry name" value="TAT"/>
    <property type="match status" value="1"/>
</dbReference>
<evidence type="ECO:0000313" key="2">
    <source>
        <dbReference type="EMBL" id="QSW97818.1"/>
    </source>
</evidence>
<evidence type="ECO:0000313" key="3">
    <source>
        <dbReference type="Proteomes" id="UP000663203"/>
    </source>
</evidence>
<sequence length="302" mass="32727">MHDGDDSVNVSRRRLLRASAGTVAVSAVGTGTATASGRDGGGTAPWFDDCPDASLEPTKGHCVEDGMEGCADDHPATVELRSAVQTALEERYPDAGALIDAGYKPYFDSLDREDDSYSHWLNPEYIGDDALLDPERPESVLVDDETWRSIGVMFVATRNGDAVDPPAVYGGSDGDATTDDRPIDGTADPAAPCSPWHSHEGLPGRFAWWYYQQAYEREFADGGIGIPCRTPCMLHVWAVDHPESVYAHHAPPPEYRDRDPAAEVGFETDAEPGSDELGWDVLPDELVPERRPDEFAALVPGL</sequence>
<protein>
    <submittedName>
        <fullName evidence="2">Uncharacterized protein</fullName>
    </submittedName>
</protein>
<reference evidence="2 3" key="1">
    <citation type="submission" date="2021-03" db="EMBL/GenBank/DDBJ databases">
        <title>Haloterrigena longa sp. nov. and Haloterrigena limicola sp. nov., extremely halophilic archaea isolated from a salt lake.</title>
        <authorList>
            <person name="Henglin C."/>
        </authorList>
    </citation>
    <scope>NUCLEOTIDE SEQUENCE [LARGE SCALE GENOMIC DNA]</scope>
    <source>
        <strain evidence="2 3">KZCA68</strain>
    </source>
</reference>
<keyword evidence="3" id="KW-1185">Reference proteome</keyword>
<name>A0A8A2VHX7_9EURY</name>
<dbReference type="RefSeq" id="WP_207287437.1">
    <property type="nucleotide sequence ID" value="NZ_CP071462.1"/>
</dbReference>
<evidence type="ECO:0000256" key="1">
    <source>
        <dbReference type="SAM" id="MobiDB-lite"/>
    </source>
</evidence>
<dbReference type="EMBL" id="CP071462">
    <property type="protein sequence ID" value="QSW97818.1"/>
    <property type="molecule type" value="Genomic_DNA"/>
</dbReference>
<dbReference type="InterPro" id="IPR006311">
    <property type="entry name" value="TAT_signal"/>
</dbReference>
<dbReference type="Proteomes" id="UP000663203">
    <property type="component" value="Chromosome"/>
</dbReference>
<feature type="region of interest" description="Disordered" evidence="1">
    <location>
        <begin position="165"/>
        <end position="196"/>
    </location>
</feature>
<dbReference type="GeneID" id="63187706"/>